<name>A0AAN8N971_9PEZI</name>
<proteinExistence type="predicted"/>
<evidence type="ECO:0000313" key="2">
    <source>
        <dbReference type="EMBL" id="KAK6356765.1"/>
    </source>
</evidence>
<accession>A0AAN8N971</accession>
<keyword evidence="1" id="KW-0812">Transmembrane</keyword>
<sequence length="389" mass="43223">MPAEYLRLQPSNHDAVDSGDDHYMPVPEGLLKRISGPYFLATKNSKKSCAIWSAITIVGILTLIIGSTVYNGLGYRDLDIKIEGKAGTRPHAVTSVPITAPTSTPPLEAENDRPLILYAYHESPNARENAIFFINHGLHSAADFIFILNGYTNLTLLIPPAPNIRIIQRKNTCYDLGAYGEVLTANKSELIRKYNKFIMLNASIRGPFLPTWSRECWSDAYLAKVTDKNKLVGMSFNCEPMHGVRHLQSMIFATDSIGIRTLLPVMSTCFPNWLSAVFGESNSTRAIINAGYTVSAMMTSFASEEDYAEKCSHGDVLLEGGYFGDNVHPYEMIFQKANRNFGKDVLDKLTKWTNMAGYSSWEVCGKKKEELKPLGGWGRWKEADGIGNT</sequence>
<feature type="transmembrane region" description="Helical" evidence="1">
    <location>
        <begin position="49"/>
        <end position="70"/>
    </location>
</feature>
<keyword evidence="1" id="KW-0472">Membrane</keyword>
<comment type="caution">
    <text evidence="2">The sequence shown here is derived from an EMBL/GenBank/DDBJ whole genome shotgun (WGS) entry which is preliminary data.</text>
</comment>
<evidence type="ECO:0000256" key="1">
    <source>
        <dbReference type="SAM" id="Phobius"/>
    </source>
</evidence>
<keyword evidence="1" id="KW-1133">Transmembrane helix</keyword>
<protein>
    <submittedName>
        <fullName evidence="2">Uncharacterized protein</fullName>
    </submittedName>
</protein>
<dbReference type="Proteomes" id="UP001313282">
    <property type="component" value="Unassembled WGS sequence"/>
</dbReference>
<keyword evidence="3" id="KW-1185">Reference proteome</keyword>
<reference evidence="2 3" key="1">
    <citation type="submission" date="2019-10" db="EMBL/GenBank/DDBJ databases">
        <authorList>
            <person name="Palmer J.M."/>
        </authorList>
    </citation>
    <scope>NUCLEOTIDE SEQUENCE [LARGE SCALE GENOMIC DNA]</scope>
    <source>
        <strain evidence="2 3">TWF718</strain>
    </source>
</reference>
<evidence type="ECO:0000313" key="3">
    <source>
        <dbReference type="Proteomes" id="UP001313282"/>
    </source>
</evidence>
<dbReference type="EMBL" id="JAVHNR010000001">
    <property type="protein sequence ID" value="KAK6356765.1"/>
    <property type="molecule type" value="Genomic_DNA"/>
</dbReference>
<dbReference type="AlphaFoldDB" id="A0AAN8N971"/>
<organism evidence="2 3">
    <name type="scientific">Orbilia javanica</name>
    <dbReference type="NCBI Taxonomy" id="47235"/>
    <lineage>
        <taxon>Eukaryota</taxon>
        <taxon>Fungi</taxon>
        <taxon>Dikarya</taxon>
        <taxon>Ascomycota</taxon>
        <taxon>Pezizomycotina</taxon>
        <taxon>Orbiliomycetes</taxon>
        <taxon>Orbiliales</taxon>
        <taxon>Orbiliaceae</taxon>
        <taxon>Orbilia</taxon>
    </lineage>
</organism>
<gene>
    <name evidence="2" type="ORF">TWF718_001107</name>
</gene>